<name>A0A259TUZ6_9BACT</name>
<feature type="compositionally biased region" description="Low complexity" evidence="1">
    <location>
        <begin position="664"/>
        <end position="675"/>
    </location>
</feature>
<dbReference type="GO" id="GO:0070573">
    <property type="term" value="F:metallodipeptidase activity"/>
    <property type="evidence" value="ECO:0007669"/>
    <property type="project" value="InterPro"/>
</dbReference>
<protein>
    <recommendedName>
        <fullName evidence="5">Peptidase M19</fullName>
    </recommendedName>
</protein>
<evidence type="ECO:0000256" key="2">
    <source>
        <dbReference type="SAM" id="SignalP"/>
    </source>
</evidence>
<organism evidence="3 4">
    <name type="scientific">Rubricoccus marinus</name>
    <dbReference type="NCBI Taxonomy" id="716817"/>
    <lineage>
        <taxon>Bacteria</taxon>
        <taxon>Pseudomonadati</taxon>
        <taxon>Rhodothermota</taxon>
        <taxon>Rhodothermia</taxon>
        <taxon>Rhodothermales</taxon>
        <taxon>Rubricoccaceae</taxon>
        <taxon>Rubricoccus</taxon>
    </lineage>
</organism>
<dbReference type="InParanoid" id="A0A259TUZ6"/>
<dbReference type="Gene3D" id="3.20.20.140">
    <property type="entry name" value="Metal-dependent hydrolases"/>
    <property type="match status" value="1"/>
</dbReference>
<dbReference type="Pfam" id="PF01244">
    <property type="entry name" value="Peptidase_M19"/>
    <property type="match status" value="1"/>
</dbReference>
<comment type="caution">
    <text evidence="3">The sequence shown here is derived from an EMBL/GenBank/DDBJ whole genome shotgun (WGS) entry which is preliminary data.</text>
</comment>
<sequence length="809" mass="87006">MRVLPVVLLLAALPAFAQSGPSASDPAASSDAQTCAFAGPVMEDVWDEFEEQALNAGCALRTGLGVKTGFCAAAHFTTGLSSSLVGWWNSAVGNSWATIGPRRLTPEVQSGTIQGQTARTFVGVAPVFSRTTVTVDKEGGQAPTEVTVCAYDRDGRSEVIARRSFARGRNTDPGPERLDVTGANGRMIAVNINGNPTNPLNRFEYEISYSTEPVRWDYPATGFADLHLHQAADLAQGSGWYWGSHAVDANAAEICDHTTLTGAVVDQLIPIGTNPSQHAVPVSVDLGAERIDHGSGPRDFSTWPSHEEIAHQQVHRNWLRAAHRNGLNLAVVSIVHNQPLCRMVRELHPHIANQQCEDGASIERQLEALLDFDEANDWYEIAVHPWHARKIIHEGKLAVVLSIESSNMFPASEGPLDTQLGDVYSRGVRSLQLAHEVDSRFAGAAPHMKVPFEVFQALRYPTTALSSLVDGEAGFGGFNYESGCSSNDPECKNSIGLKPQGHELVQRMVSRNMIVDVSHMSEQAVRDLHGVMVGQYDEYPFYASHSRFKPLLDAETQAKQREFVTTDEQIGFFLDVGGMVGVRTGNNAILSAPNRSGASGPAVANDCDGSAKSFAQLIDYADQRGLPIAYGTDLNGNIHQTGPRTGDDACPREGPDADAFSFLGTAPAAGTARRPAVSRTPVRAGTSRPSVSRPSTSRPSVSRPGTARPQVTARPAQAGAIQPGSTAASREAAARGIAHVGLLPGFHQDLKVLNTPGTDRLDQSAENFIRMWERTYDRSVQLLGAPALGTPQIQRGPARVIRRGTIRRN</sequence>
<dbReference type="Proteomes" id="UP000216446">
    <property type="component" value="Unassembled WGS sequence"/>
</dbReference>
<evidence type="ECO:0000256" key="1">
    <source>
        <dbReference type="SAM" id="MobiDB-lite"/>
    </source>
</evidence>
<dbReference type="SUPFAM" id="SSF51556">
    <property type="entry name" value="Metallo-dependent hydrolases"/>
    <property type="match status" value="1"/>
</dbReference>
<evidence type="ECO:0000313" key="4">
    <source>
        <dbReference type="Proteomes" id="UP000216446"/>
    </source>
</evidence>
<dbReference type="RefSeq" id="WP_094545135.1">
    <property type="nucleotide sequence ID" value="NZ_MQWB01000001.1"/>
</dbReference>
<dbReference type="OrthoDB" id="1492183at2"/>
<evidence type="ECO:0008006" key="5">
    <source>
        <dbReference type="Google" id="ProtNLM"/>
    </source>
</evidence>
<reference evidence="3 4" key="1">
    <citation type="submission" date="2016-11" db="EMBL/GenBank/DDBJ databases">
        <title>Study of marine rhodopsin-containing bacteria.</title>
        <authorList>
            <person name="Yoshizawa S."/>
            <person name="Kumagai Y."/>
            <person name="Kogure K."/>
        </authorList>
    </citation>
    <scope>NUCLEOTIDE SEQUENCE [LARGE SCALE GENOMIC DNA]</scope>
    <source>
        <strain evidence="3 4">SG-29</strain>
    </source>
</reference>
<gene>
    <name evidence="3" type="ORF">BSZ36_00075</name>
</gene>
<keyword evidence="4" id="KW-1185">Reference proteome</keyword>
<dbReference type="GO" id="GO:0006508">
    <property type="term" value="P:proteolysis"/>
    <property type="evidence" value="ECO:0007669"/>
    <property type="project" value="InterPro"/>
</dbReference>
<dbReference type="InterPro" id="IPR008257">
    <property type="entry name" value="Pept_M19"/>
</dbReference>
<feature type="compositionally biased region" description="Low complexity" evidence="1">
    <location>
        <begin position="686"/>
        <end position="704"/>
    </location>
</feature>
<feature type="chain" id="PRO_5012017220" description="Peptidase M19" evidence="2">
    <location>
        <begin position="18"/>
        <end position="809"/>
    </location>
</feature>
<dbReference type="InterPro" id="IPR032466">
    <property type="entry name" value="Metal_Hydrolase"/>
</dbReference>
<feature type="signal peptide" evidence="2">
    <location>
        <begin position="1"/>
        <end position="17"/>
    </location>
</feature>
<keyword evidence="2" id="KW-0732">Signal</keyword>
<feature type="region of interest" description="Disordered" evidence="1">
    <location>
        <begin position="635"/>
        <end position="727"/>
    </location>
</feature>
<dbReference type="AlphaFoldDB" id="A0A259TUZ6"/>
<proteinExistence type="predicted"/>
<dbReference type="EMBL" id="MQWB01000001">
    <property type="protein sequence ID" value="OZC01520.1"/>
    <property type="molecule type" value="Genomic_DNA"/>
</dbReference>
<evidence type="ECO:0000313" key="3">
    <source>
        <dbReference type="EMBL" id="OZC01520.1"/>
    </source>
</evidence>
<accession>A0A259TUZ6</accession>
<feature type="compositionally biased region" description="Basic and acidic residues" evidence="1">
    <location>
        <begin position="645"/>
        <end position="655"/>
    </location>
</feature>